<comment type="caution">
    <text evidence="1">The sequence shown here is derived from an EMBL/GenBank/DDBJ whole genome shotgun (WGS) entry which is preliminary data.</text>
</comment>
<proteinExistence type="predicted"/>
<name>A0ABN2W3T8_9ACTN</name>
<dbReference type="Proteomes" id="UP001500016">
    <property type="component" value="Unassembled WGS sequence"/>
</dbReference>
<gene>
    <name evidence="1" type="ORF">GCM10009801_42660</name>
</gene>
<sequence length="72" mass="6919">MLLEKVNQNAALSGFVPVSVSPGEVAPIMATFTIACPTTPAIGAGLAKAAGAVVGAGAVTGAAYVAYEAANK</sequence>
<dbReference type="RefSeq" id="WP_344530526.1">
    <property type="nucleotide sequence ID" value="NZ_BAAAPE010000011.1"/>
</dbReference>
<organism evidence="1 2">
    <name type="scientific">Streptomyces albiaxialis</name>
    <dbReference type="NCBI Taxonomy" id="329523"/>
    <lineage>
        <taxon>Bacteria</taxon>
        <taxon>Bacillati</taxon>
        <taxon>Actinomycetota</taxon>
        <taxon>Actinomycetes</taxon>
        <taxon>Kitasatosporales</taxon>
        <taxon>Streptomycetaceae</taxon>
        <taxon>Streptomyces</taxon>
    </lineage>
</organism>
<reference evidence="1 2" key="1">
    <citation type="journal article" date="2019" name="Int. J. Syst. Evol. Microbiol.">
        <title>The Global Catalogue of Microorganisms (GCM) 10K type strain sequencing project: providing services to taxonomists for standard genome sequencing and annotation.</title>
        <authorList>
            <consortium name="The Broad Institute Genomics Platform"/>
            <consortium name="The Broad Institute Genome Sequencing Center for Infectious Disease"/>
            <person name="Wu L."/>
            <person name="Ma J."/>
        </authorList>
    </citation>
    <scope>NUCLEOTIDE SEQUENCE [LARGE SCALE GENOMIC DNA]</scope>
    <source>
        <strain evidence="1 2">JCM 15478</strain>
    </source>
</reference>
<evidence type="ECO:0000313" key="2">
    <source>
        <dbReference type="Proteomes" id="UP001500016"/>
    </source>
</evidence>
<protein>
    <submittedName>
        <fullName evidence="1">Uncharacterized protein</fullName>
    </submittedName>
</protein>
<dbReference type="EMBL" id="BAAAPE010000011">
    <property type="protein sequence ID" value="GAA2082712.1"/>
    <property type="molecule type" value="Genomic_DNA"/>
</dbReference>
<evidence type="ECO:0000313" key="1">
    <source>
        <dbReference type="EMBL" id="GAA2082712.1"/>
    </source>
</evidence>
<accession>A0ABN2W3T8</accession>
<keyword evidence="2" id="KW-1185">Reference proteome</keyword>